<accession>A0A916Y8M8</accession>
<organism evidence="1 2">
    <name type="scientific">Flavobacterium orientale</name>
    <dbReference type="NCBI Taxonomy" id="1756020"/>
    <lineage>
        <taxon>Bacteria</taxon>
        <taxon>Pseudomonadati</taxon>
        <taxon>Bacteroidota</taxon>
        <taxon>Flavobacteriia</taxon>
        <taxon>Flavobacteriales</taxon>
        <taxon>Flavobacteriaceae</taxon>
        <taxon>Flavobacterium</taxon>
    </lineage>
</organism>
<reference evidence="1" key="1">
    <citation type="journal article" date="2014" name="Int. J. Syst. Evol. Microbiol.">
        <title>Complete genome sequence of Corynebacterium casei LMG S-19264T (=DSM 44701T), isolated from a smear-ripened cheese.</title>
        <authorList>
            <consortium name="US DOE Joint Genome Institute (JGI-PGF)"/>
            <person name="Walter F."/>
            <person name="Albersmeier A."/>
            <person name="Kalinowski J."/>
            <person name="Ruckert C."/>
        </authorList>
    </citation>
    <scope>NUCLEOTIDE SEQUENCE</scope>
    <source>
        <strain evidence="1">CGMCC 1.12506</strain>
    </source>
</reference>
<protein>
    <submittedName>
        <fullName evidence="1">Uncharacterized protein</fullName>
    </submittedName>
</protein>
<comment type="caution">
    <text evidence="1">The sequence shown here is derived from an EMBL/GenBank/DDBJ whole genome shotgun (WGS) entry which is preliminary data.</text>
</comment>
<proteinExistence type="predicted"/>
<evidence type="ECO:0000313" key="2">
    <source>
        <dbReference type="Proteomes" id="UP000625735"/>
    </source>
</evidence>
<dbReference type="AlphaFoldDB" id="A0A916Y8M8"/>
<sequence length="120" mass="14185">MKVTYLNNTLSDENRVKFDEGPNPFSICLIFENSMIGEKILLENFTSKEIFFNDTLMSSTTNLNISKIVYAQNTHGLDLFIDNKLYFVEGNTYLYYRFLVIKKIKEGKYSLTYTNQVRYW</sequence>
<dbReference type="EMBL" id="BMFG01000011">
    <property type="protein sequence ID" value="GGD34307.1"/>
    <property type="molecule type" value="Genomic_DNA"/>
</dbReference>
<dbReference type="RefSeq" id="WP_188362946.1">
    <property type="nucleotide sequence ID" value="NZ_BMFG01000011.1"/>
</dbReference>
<gene>
    <name evidence="1" type="ORF">GCM10011343_25250</name>
</gene>
<keyword evidence="2" id="KW-1185">Reference proteome</keyword>
<evidence type="ECO:0000313" key="1">
    <source>
        <dbReference type="EMBL" id="GGD34307.1"/>
    </source>
</evidence>
<reference evidence="1" key="2">
    <citation type="submission" date="2020-09" db="EMBL/GenBank/DDBJ databases">
        <authorList>
            <person name="Sun Q."/>
            <person name="Zhou Y."/>
        </authorList>
    </citation>
    <scope>NUCLEOTIDE SEQUENCE</scope>
    <source>
        <strain evidence="1">CGMCC 1.12506</strain>
    </source>
</reference>
<dbReference type="Proteomes" id="UP000625735">
    <property type="component" value="Unassembled WGS sequence"/>
</dbReference>
<name>A0A916Y8M8_9FLAO</name>